<gene>
    <name evidence="1" type="ORF">AWL63_06200</name>
</gene>
<dbReference type="EMBL" id="CP014168">
    <property type="protein sequence ID" value="AOH83623.1"/>
    <property type="molecule type" value="Genomic_DNA"/>
</dbReference>
<protein>
    <submittedName>
        <fullName evidence="1">Uncharacterized protein</fullName>
    </submittedName>
</protein>
<dbReference type="GO" id="GO:0016788">
    <property type="term" value="F:hydrolase activity, acting on ester bonds"/>
    <property type="evidence" value="ECO:0007669"/>
    <property type="project" value="UniProtKB-ARBA"/>
</dbReference>
<dbReference type="RefSeq" id="WP_069204197.1">
    <property type="nucleotide sequence ID" value="NZ_CP014168.1"/>
</dbReference>
<sequence>MSTTTELPYSAVTGDPTKPLVDPSQPLAANAGQISETDAAKIMTAIERLLVSMLQRTSPESGWALPITDAANKVMGGVRPDGTFEPFKFKAPPLSILATMLAGDVSGRLLSAAPIASMFQLLSEEQGGGLAILDQVGKMSARLDLTGLLKLFKAQLGVGSTVADLPGVPLPDRLLPGGLAGQLRALPPETGWAFAITDLATPPHILFGVPLASAVVGRVAVADTAKYAIRAGNQAISLYGDSMTYGQGASAGQDIGSIIRNLSGRTVKNRAIAGQRSGQIIARQGGDPALVTVAGNMIPASGSVTVNLLSEAFVPNYDGNTVPRTIPATLAGIPGAIIRDDPASSGPIRFQRTTPGIAMACPAASPIYVQTAGDDQQDTQIIWVGRNDVSQGYDLMTVVAPKVENAVRFLGHGRFLIIGVCNLMDGTEDTGSTDNAGLARYNSIVAYNNYMAGRWGGKFFDVRRYMIDRAITDMGSTPTSDDLADIAVDRIPLRFSVTENSKTHFNADGYALVGAKFFSLLNAKGL</sequence>
<keyword evidence="2" id="KW-1185">Reference proteome</keyword>
<dbReference type="InterPro" id="IPR036514">
    <property type="entry name" value="SGNH_hydro_sf"/>
</dbReference>
<reference evidence="1 2" key="1">
    <citation type="submission" date="2016-01" db="EMBL/GenBank/DDBJ databases">
        <title>Complete genome and mega plasmid sequence of Sphingomonas panacis DCY99 elicits systemic resistance in rice to Xanthomonas oryzae.</title>
        <authorList>
            <person name="Kim Y.J."/>
            <person name="Yang D.C."/>
            <person name="Sing P."/>
        </authorList>
    </citation>
    <scope>NUCLEOTIDE SEQUENCE [LARGE SCALE GENOMIC DNA]</scope>
    <source>
        <strain evidence="1 2">DCY99</strain>
    </source>
</reference>
<evidence type="ECO:0000313" key="1">
    <source>
        <dbReference type="EMBL" id="AOH83623.1"/>
    </source>
</evidence>
<dbReference type="Gene3D" id="3.40.50.1110">
    <property type="entry name" value="SGNH hydrolase"/>
    <property type="match status" value="1"/>
</dbReference>
<evidence type="ECO:0000313" key="2">
    <source>
        <dbReference type="Proteomes" id="UP000094256"/>
    </source>
</evidence>
<name>A0A1B3Z872_9SPHN</name>
<dbReference type="SUPFAM" id="SSF52266">
    <property type="entry name" value="SGNH hydrolase"/>
    <property type="match status" value="1"/>
</dbReference>
<dbReference type="OrthoDB" id="3193214at2"/>
<dbReference type="Proteomes" id="UP000094256">
    <property type="component" value="Chromosome"/>
</dbReference>
<dbReference type="KEGG" id="span:AWL63_06200"/>
<dbReference type="AlphaFoldDB" id="A0A1B3Z872"/>
<proteinExistence type="predicted"/>
<accession>A0A1B3Z872</accession>
<dbReference type="STRING" id="1560345.AWL63_06200"/>
<organism evidence="1 2">
    <name type="scientific">Sphingomonas panacis</name>
    <dbReference type="NCBI Taxonomy" id="1560345"/>
    <lineage>
        <taxon>Bacteria</taxon>
        <taxon>Pseudomonadati</taxon>
        <taxon>Pseudomonadota</taxon>
        <taxon>Alphaproteobacteria</taxon>
        <taxon>Sphingomonadales</taxon>
        <taxon>Sphingomonadaceae</taxon>
        <taxon>Sphingomonas</taxon>
    </lineage>
</organism>